<evidence type="ECO:0000313" key="3">
    <source>
        <dbReference type="EMBL" id="MEC5384644.1"/>
    </source>
</evidence>
<dbReference type="InterPro" id="IPR007457">
    <property type="entry name" value="Fe_traffick_prot_YggX"/>
</dbReference>
<evidence type="ECO:0000256" key="2">
    <source>
        <dbReference type="HAMAP-Rule" id="MF_00686"/>
    </source>
</evidence>
<dbReference type="NCBIfam" id="NF003817">
    <property type="entry name" value="PRK05408.1"/>
    <property type="match status" value="1"/>
</dbReference>
<proteinExistence type="inferred from homology"/>
<dbReference type="Proteomes" id="UP001331561">
    <property type="component" value="Unassembled WGS sequence"/>
</dbReference>
<dbReference type="EMBL" id="JAYXHS010000001">
    <property type="protein sequence ID" value="MEC5384644.1"/>
    <property type="molecule type" value="Genomic_DNA"/>
</dbReference>
<dbReference type="Pfam" id="PF04362">
    <property type="entry name" value="Iron_traffic"/>
    <property type="match status" value="1"/>
</dbReference>
<dbReference type="Gene3D" id="1.10.3880.10">
    <property type="entry name" value="Fe(II) trafficking protein YggX"/>
    <property type="match status" value="1"/>
</dbReference>
<gene>
    <name evidence="3" type="ORF">VVD49_02860</name>
</gene>
<sequence length="90" mass="10203">MARMVKCIKLGVEAEGLDLPPMPGELGKKLWENVSKEAWQGWIKHQTMLINENRLNMMDPKARKYLTEQMDKHFFGSGADAAVGYVPPTK</sequence>
<dbReference type="PANTHER" id="PTHR36965">
    <property type="entry name" value="FE(2+)-TRAFFICKING PROTEIN-RELATED"/>
    <property type="match status" value="1"/>
</dbReference>
<evidence type="ECO:0000313" key="4">
    <source>
        <dbReference type="Proteomes" id="UP001331561"/>
    </source>
</evidence>
<reference evidence="3 4" key="1">
    <citation type="submission" date="2024-01" db="EMBL/GenBank/DDBJ databases">
        <title>Uliginosibacterium soil sp. nov.</title>
        <authorList>
            <person name="Lv Y."/>
        </authorList>
    </citation>
    <scope>NUCLEOTIDE SEQUENCE [LARGE SCALE GENOMIC DNA]</scope>
    <source>
        <strain evidence="3 4">H3</strain>
    </source>
</reference>
<comment type="similarity">
    <text evidence="2">Belongs to the Fe(2+)-trafficking protein family.</text>
</comment>
<name>A0ABU6JZ69_9RHOO</name>
<dbReference type="PIRSF" id="PIRSF029827">
    <property type="entry name" value="Fe_traffic_YggX"/>
    <property type="match status" value="1"/>
</dbReference>
<dbReference type="HAMAP" id="MF_00686">
    <property type="entry name" value="Fe_traffic_YggX"/>
    <property type="match status" value="1"/>
</dbReference>
<organism evidence="3 4">
    <name type="scientific">Uliginosibacterium silvisoli</name>
    <dbReference type="NCBI Taxonomy" id="3114758"/>
    <lineage>
        <taxon>Bacteria</taxon>
        <taxon>Pseudomonadati</taxon>
        <taxon>Pseudomonadota</taxon>
        <taxon>Betaproteobacteria</taxon>
        <taxon>Rhodocyclales</taxon>
        <taxon>Zoogloeaceae</taxon>
        <taxon>Uliginosibacterium</taxon>
    </lineage>
</organism>
<comment type="caution">
    <text evidence="3">The sequence shown here is derived from an EMBL/GenBank/DDBJ whole genome shotgun (WGS) entry which is preliminary data.</text>
</comment>
<dbReference type="PANTHER" id="PTHR36965:SF1">
    <property type="entry name" value="FE(2+)-TRAFFICKING PROTEIN-RELATED"/>
    <property type="match status" value="1"/>
</dbReference>
<dbReference type="SUPFAM" id="SSF111148">
    <property type="entry name" value="YggX-like"/>
    <property type="match status" value="1"/>
</dbReference>
<keyword evidence="4" id="KW-1185">Reference proteome</keyword>
<comment type="function">
    <text evidence="2">Could be a mediator in iron transactions between iron acquisition and iron-requiring processes, such as synthesis and/or repair of Fe-S clusters in biosynthetic enzymes.</text>
</comment>
<evidence type="ECO:0000256" key="1">
    <source>
        <dbReference type="ARBA" id="ARBA00023004"/>
    </source>
</evidence>
<keyword evidence="1 2" id="KW-0408">Iron</keyword>
<dbReference type="InterPro" id="IPR036766">
    <property type="entry name" value="Fe_traffick_prot_YggX_sf"/>
</dbReference>
<accession>A0ABU6JZ69</accession>
<dbReference type="RefSeq" id="WP_327597616.1">
    <property type="nucleotide sequence ID" value="NZ_JAYXHS010000001.1"/>
</dbReference>
<protein>
    <recommendedName>
        <fullName evidence="2">Probable Fe(2+)-trafficking protein</fullName>
    </recommendedName>
</protein>